<dbReference type="AlphaFoldDB" id="A0A329UP66"/>
<evidence type="ECO:0000256" key="1">
    <source>
        <dbReference type="SAM" id="MobiDB-lite"/>
    </source>
</evidence>
<keyword evidence="3" id="KW-1185">Reference proteome</keyword>
<dbReference type="EMBL" id="PRLC01000001">
    <property type="protein sequence ID" value="RAW63527.1"/>
    <property type="molecule type" value="Genomic_DNA"/>
</dbReference>
<evidence type="ECO:0000313" key="3">
    <source>
        <dbReference type="Proteomes" id="UP000250429"/>
    </source>
</evidence>
<gene>
    <name evidence="2" type="ORF">C4N23_00485</name>
</gene>
<comment type="caution">
    <text evidence="2">The sequence shown here is derived from an EMBL/GenBank/DDBJ whole genome shotgun (WGS) entry which is preliminary data.</text>
</comment>
<evidence type="ECO:0000313" key="2">
    <source>
        <dbReference type="EMBL" id="RAW63527.1"/>
    </source>
</evidence>
<feature type="region of interest" description="Disordered" evidence="1">
    <location>
        <begin position="91"/>
        <end position="124"/>
    </location>
</feature>
<name>A0A329UP66_9FIRM</name>
<dbReference type="Proteomes" id="UP000250429">
    <property type="component" value="Unassembled WGS sequence"/>
</dbReference>
<dbReference type="RefSeq" id="WP_112143287.1">
    <property type="nucleotide sequence ID" value="NZ_PRLC01000001.1"/>
</dbReference>
<proteinExistence type="predicted"/>
<protein>
    <submittedName>
        <fullName evidence="2">Uncharacterized protein</fullName>
    </submittedName>
</protein>
<organism evidence="2 3">
    <name type="scientific">Faecalibacterium hattorii</name>
    <dbReference type="NCBI Taxonomy" id="2935520"/>
    <lineage>
        <taxon>Bacteria</taxon>
        <taxon>Bacillati</taxon>
        <taxon>Bacillota</taxon>
        <taxon>Clostridia</taxon>
        <taxon>Eubacteriales</taxon>
        <taxon>Oscillospiraceae</taxon>
        <taxon>Faecalibacterium</taxon>
    </lineage>
</organism>
<reference evidence="2 3" key="1">
    <citation type="submission" date="2018-02" db="EMBL/GenBank/DDBJ databases">
        <title>Complete genome sequencing of Faecalibacterium prausnitzii strains isolated from the human gut.</title>
        <authorList>
            <person name="Fitzgerald B.C."/>
            <person name="Shkoporov A.N."/>
            <person name="Ross P.R."/>
            <person name="Hill C."/>
        </authorList>
    </citation>
    <scope>NUCLEOTIDE SEQUENCE [LARGE SCALE GENOMIC DNA]</scope>
    <source>
        <strain evidence="2 3">APC922/41-1</strain>
    </source>
</reference>
<accession>A0A329UP66</accession>
<sequence>MAQVDMPKSSIGQKPEQPKKKFEKVVKGKVIVKEQNDIQKIANEFLAEDLKTVKDRIIVDYLLPMLKNGLCSVVNSAISIALFGDDRSRNGATNYSGRTQRNSYDGYYQGSQNARQGNPNRPPQRSLQNLDFEFRGDADDTLVQMYDAIRRYGQVSVGDLWDLMGVSNDSTDYNYGWYGLDQAYIKGIAGGYRLVLPRPTPLH</sequence>